<organism evidence="2 3">
    <name type="scientific">Lysinibacillus zambalensis</name>
    <dbReference type="NCBI Taxonomy" id="3160866"/>
    <lineage>
        <taxon>Bacteria</taxon>
        <taxon>Bacillati</taxon>
        <taxon>Bacillota</taxon>
        <taxon>Bacilli</taxon>
        <taxon>Bacillales</taxon>
        <taxon>Bacillaceae</taxon>
        <taxon>Lysinibacillus</taxon>
    </lineage>
</organism>
<keyword evidence="1" id="KW-1133">Transmembrane helix</keyword>
<feature type="transmembrane region" description="Helical" evidence="1">
    <location>
        <begin position="69"/>
        <end position="91"/>
    </location>
</feature>
<evidence type="ECO:0000313" key="2">
    <source>
        <dbReference type="EMBL" id="MEQ6355498.1"/>
    </source>
</evidence>
<evidence type="ECO:0000313" key="3">
    <source>
        <dbReference type="Proteomes" id="UP001478862"/>
    </source>
</evidence>
<reference evidence="2 3" key="1">
    <citation type="submission" date="2024-06" db="EMBL/GenBank/DDBJ databases">
        <title>Lysinibacillus zambalefons sp. nov., a Novel Firmicute Isolated from the Poon Bato Zambales Hyperalkaline Spring.</title>
        <authorList>
            <person name="Aja J.A."/>
            <person name="Lazaro J.E.H."/>
            <person name="Llorin L.D."/>
            <person name="Lim K.R."/>
            <person name="Teodosio J."/>
            <person name="Dalisay D.S."/>
        </authorList>
    </citation>
    <scope>NUCLEOTIDE SEQUENCE [LARGE SCALE GENOMIC DNA]</scope>
    <source>
        <strain evidence="2 3">M3</strain>
    </source>
</reference>
<evidence type="ECO:0000256" key="1">
    <source>
        <dbReference type="SAM" id="Phobius"/>
    </source>
</evidence>
<comment type="caution">
    <text evidence="2">The sequence shown here is derived from an EMBL/GenBank/DDBJ whole genome shotgun (WGS) entry which is preliminary data.</text>
</comment>
<sequence>MSQNKKYYKIYNFKEIYSEFESHLTKKDYEDSDVNKYIKDNMNKYFYNELEIMKETTLKHKERKSFEGTVAFSALSAIFTLLAILVAIISVDKRLQGLKEVCLIIILFIYVLLTTGFAFYLLKESTKIIRTENLLDITIRLRKSKI</sequence>
<protein>
    <submittedName>
        <fullName evidence="2">Uncharacterized protein</fullName>
    </submittedName>
</protein>
<gene>
    <name evidence="2" type="ORF">ABNX05_12785</name>
</gene>
<keyword evidence="1" id="KW-0472">Membrane</keyword>
<proteinExistence type="predicted"/>
<keyword evidence="3" id="KW-1185">Reference proteome</keyword>
<dbReference type="EMBL" id="JBEGDG010000008">
    <property type="protein sequence ID" value="MEQ6355498.1"/>
    <property type="molecule type" value="Genomic_DNA"/>
</dbReference>
<dbReference type="RefSeq" id="WP_349660097.1">
    <property type="nucleotide sequence ID" value="NZ_JBEGDG010000008.1"/>
</dbReference>
<accession>A0ABV1MSK8</accession>
<feature type="transmembrane region" description="Helical" evidence="1">
    <location>
        <begin position="103"/>
        <end position="122"/>
    </location>
</feature>
<name>A0ABV1MSK8_9BACI</name>
<dbReference type="Proteomes" id="UP001478862">
    <property type="component" value="Unassembled WGS sequence"/>
</dbReference>
<keyword evidence="1" id="KW-0812">Transmembrane</keyword>